<evidence type="ECO:0000313" key="6">
    <source>
        <dbReference type="EMBL" id="KAF2219964.1"/>
    </source>
</evidence>
<reference evidence="7" key="1">
    <citation type="journal article" date="2020" name="Stud. Mycol.">
        <title>101 Dothideomycetes genomes: A test case for predicting lifestyles and emergence of pathogens.</title>
        <authorList>
            <person name="Haridas S."/>
            <person name="Albert R."/>
            <person name="Binder M."/>
            <person name="Bloem J."/>
            <person name="LaButti K."/>
            <person name="Salamov A."/>
            <person name="Andreopoulos B."/>
            <person name="Baker S."/>
            <person name="Barry K."/>
            <person name="Bills G."/>
            <person name="Bluhm B."/>
            <person name="Cannon C."/>
            <person name="Castanera R."/>
            <person name="Culley D."/>
            <person name="Daum C."/>
            <person name="Ezra D."/>
            <person name="Gonzalez J."/>
            <person name="Henrissat B."/>
            <person name="Kuo A."/>
            <person name="Liang C."/>
            <person name="Lipzen A."/>
            <person name="Lutzoni F."/>
            <person name="Magnuson J."/>
            <person name="Mondo S."/>
            <person name="Nolan M."/>
            <person name="Ohm R."/>
            <person name="Pangilinan J."/>
            <person name="Park H.-J."/>
            <person name="Ramirez L."/>
            <person name="Alfaro M."/>
            <person name="Sun H."/>
            <person name="Tritt A."/>
            <person name="Yoshinaga Y."/>
            <person name="Zwiers L.-H."/>
            <person name="Turgeon B."/>
            <person name="Goodwin S."/>
            <person name="Spatafora J."/>
            <person name="Crous P."/>
            <person name="Grigoriev I."/>
        </authorList>
    </citation>
    <scope>NUCLEOTIDE SEQUENCE [LARGE SCALE GENOMIC DNA]</scope>
    <source>
        <strain evidence="7">CECT 20119</strain>
    </source>
</reference>
<evidence type="ECO:0000313" key="7">
    <source>
        <dbReference type="Proteomes" id="UP000799538"/>
    </source>
</evidence>
<keyword evidence="1" id="KW-0677">Repeat</keyword>
<dbReference type="SMART" id="SM00248">
    <property type="entry name" value="ANK"/>
    <property type="match status" value="2"/>
</dbReference>
<dbReference type="AlphaFoldDB" id="A0A6A6G2T6"/>
<evidence type="ECO:0000259" key="5">
    <source>
        <dbReference type="PROSITE" id="PS50017"/>
    </source>
</evidence>
<dbReference type="InterPro" id="IPR000488">
    <property type="entry name" value="Death_dom"/>
</dbReference>
<feature type="repeat" description="ANK" evidence="3">
    <location>
        <begin position="47"/>
        <end position="79"/>
    </location>
</feature>
<sequence length="359" mass="39508">MLLLNTVDSNTSSCNGSPLNIATRIDRLTRLCAMLLSAGADPDHVGPNGTPLYVAIARGHQEMVKLLLEYGADIGVGAMSGSSQRPDRSGRSGSIASPDRLLDANTLSGEASGSATPLQLALTISFDFTPRGHFADDYLTPCLECQKELWTRESSYCLGKGTYIRPSQSCARWVSPSQSSCAEPLPGRDLAISDANFTAATMEDVARLMPDWAEHEKLQWMMPWSPGKLLSEDRRTMGHRSKIVALLLERGADIFQQGPHGSALDLAKRWKPWTAARRLVEEQVDQISIEHLGMLRSRQEVTKNLLRIWRRSRRSLPNFKDGAQTCITVKQAIGKPTWSPSVFRSGENALLTVARKHGI</sequence>
<dbReference type="Pfam" id="PF12796">
    <property type="entry name" value="Ank_2"/>
    <property type="match status" value="1"/>
</dbReference>
<dbReference type="SUPFAM" id="SSF48403">
    <property type="entry name" value="Ankyrin repeat"/>
    <property type="match status" value="1"/>
</dbReference>
<name>A0A6A6G2T6_9PEZI</name>
<keyword evidence="2 3" id="KW-0040">ANK repeat</keyword>
<evidence type="ECO:0000256" key="4">
    <source>
        <dbReference type="SAM" id="MobiDB-lite"/>
    </source>
</evidence>
<dbReference type="PROSITE" id="PS50297">
    <property type="entry name" value="ANK_REP_REGION"/>
    <property type="match status" value="1"/>
</dbReference>
<dbReference type="OrthoDB" id="539213at2759"/>
<dbReference type="InterPro" id="IPR050745">
    <property type="entry name" value="Multifunctional_regulatory"/>
</dbReference>
<dbReference type="InterPro" id="IPR036770">
    <property type="entry name" value="Ankyrin_rpt-contain_sf"/>
</dbReference>
<dbReference type="PROSITE" id="PS50017">
    <property type="entry name" value="DEATH_DOMAIN"/>
    <property type="match status" value="1"/>
</dbReference>
<keyword evidence="7" id="KW-1185">Reference proteome</keyword>
<dbReference type="Gene3D" id="1.25.40.20">
    <property type="entry name" value="Ankyrin repeat-containing domain"/>
    <property type="match status" value="1"/>
</dbReference>
<proteinExistence type="predicted"/>
<gene>
    <name evidence="6" type="ORF">BDZ85DRAFT_267889</name>
</gene>
<evidence type="ECO:0000256" key="3">
    <source>
        <dbReference type="PROSITE-ProRule" id="PRU00023"/>
    </source>
</evidence>
<evidence type="ECO:0000256" key="1">
    <source>
        <dbReference type="ARBA" id="ARBA00022737"/>
    </source>
</evidence>
<dbReference type="InterPro" id="IPR002110">
    <property type="entry name" value="Ankyrin_rpt"/>
</dbReference>
<dbReference type="GO" id="GO:0007165">
    <property type="term" value="P:signal transduction"/>
    <property type="evidence" value="ECO:0007669"/>
    <property type="project" value="InterPro"/>
</dbReference>
<feature type="region of interest" description="Disordered" evidence="4">
    <location>
        <begin position="79"/>
        <end position="99"/>
    </location>
</feature>
<evidence type="ECO:0000256" key="2">
    <source>
        <dbReference type="ARBA" id="ARBA00023043"/>
    </source>
</evidence>
<dbReference type="EMBL" id="ML992514">
    <property type="protein sequence ID" value="KAF2219964.1"/>
    <property type="molecule type" value="Genomic_DNA"/>
</dbReference>
<dbReference type="PROSITE" id="PS50088">
    <property type="entry name" value="ANK_REPEAT"/>
    <property type="match status" value="1"/>
</dbReference>
<feature type="domain" description="Death" evidence="5">
    <location>
        <begin position="269"/>
        <end position="315"/>
    </location>
</feature>
<protein>
    <recommendedName>
        <fullName evidence="5">Death domain-containing protein</fullName>
    </recommendedName>
</protein>
<dbReference type="Proteomes" id="UP000799538">
    <property type="component" value="Unassembled WGS sequence"/>
</dbReference>
<organism evidence="6 7">
    <name type="scientific">Elsinoe ampelina</name>
    <dbReference type="NCBI Taxonomy" id="302913"/>
    <lineage>
        <taxon>Eukaryota</taxon>
        <taxon>Fungi</taxon>
        <taxon>Dikarya</taxon>
        <taxon>Ascomycota</taxon>
        <taxon>Pezizomycotina</taxon>
        <taxon>Dothideomycetes</taxon>
        <taxon>Dothideomycetidae</taxon>
        <taxon>Myriangiales</taxon>
        <taxon>Elsinoaceae</taxon>
        <taxon>Elsinoe</taxon>
    </lineage>
</organism>
<dbReference type="PANTHER" id="PTHR24189">
    <property type="entry name" value="MYOTROPHIN"/>
    <property type="match status" value="1"/>
</dbReference>
<dbReference type="PANTHER" id="PTHR24189:SF50">
    <property type="entry name" value="ANKYRIN REPEAT AND SOCS BOX PROTEIN 2"/>
    <property type="match status" value="1"/>
</dbReference>
<accession>A0A6A6G2T6</accession>